<dbReference type="PANTHER" id="PTHR37488">
    <property type="entry name" value="DUF1275 DOMAIN-CONTAINING PROTEIN"/>
    <property type="match status" value="1"/>
</dbReference>
<comment type="caution">
    <text evidence="2">The sequence shown here is derived from an EMBL/GenBank/DDBJ whole genome shotgun (WGS) entry which is preliminary data.</text>
</comment>
<dbReference type="Proteomes" id="UP001237737">
    <property type="component" value="Unassembled WGS sequence"/>
</dbReference>
<dbReference type="InterPro" id="IPR010699">
    <property type="entry name" value="DUF1275"/>
</dbReference>
<feature type="transmembrane region" description="Helical" evidence="1">
    <location>
        <begin position="77"/>
        <end position="98"/>
    </location>
</feature>
<feature type="transmembrane region" description="Helical" evidence="1">
    <location>
        <begin position="167"/>
        <end position="185"/>
    </location>
</feature>
<sequence>MLLSAATGLVDATSVLGLDKVFTANMTGNVVFLGFAAVGTAGFHWPYYVLALLAFGLGAALSGRLGKRCAPRGRRQWLIMAASGEAGLLWVAAGFAALRPPTEHGEWSICVLIALTAAAMGSRNATARQLKVADLTTTVLTLTITGIAADSHLAGGDGPNFWRRMRAVLAMLAGAAVGACLVRLWGLAPPLALAGVCVLAATLVLATDEVPTDSGLAHP</sequence>
<evidence type="ECO:0000313" key="3">
    <source>
        <dbReference type="Proteomes" id="UP001237737"/>
    </source>
</evidence>
<protein>
    <submittedName>
        <fullName evidence="2">Uncharacterized membrane protein YoaK (UPF0700 family)</fullName>
    </submittedName>
</protein>
<reference evidence="2 3" key="1">
    <citation type="submission" date="2023-07" db="EMBL/GenBank/DDBJ databases">
        <title>Sorghum-associated microbial communities from plants grown in Nebraska, USA.</title>
        <authorList>
            <person name="Schachtman D."/>
        </authorList>
    </citation>
    <scope>NUCLEOTIDE SEQUENCE [LARGE SCALE GENOMIC DNA]</scope>
    <source>
        <strain evidence="2 3">CC60</strain>
    </source>
</reference>
<dbReference type="RefSeq" id="WP_306847048.1">
    <property type="nucleotide sequence ID" value="NZ_JAUSSK010000001.1"/>
</dbReference>
<name>A0ABT9STT3_9GAMM</name>
<keyword evidence="1" id="KW-0812">Transmembrane</keyword>
<accession>A0ABT9STT3</accession>
<proteinExistence type="predicted"/>
<evidence type="ECO:0000256" key="1">
    <source>
        <dbReference type="SAM" id="Phobius"/>
    </source>
</evidence>
<dbReference type="PANTHER" id="PTHR37488:SF2">
    <property type="entry name" value="DUF1275 DOMAIN-CONTAINING PROTEIN"/>
    <property type="match status" value="1"/>
</dbReference>
<organism evidence="2 3">
    <name type="scientific">Luteibacter jiangsuensis</name>
    <dbReference type="NCBI Taxonomy" id="637577"/>
    <lineage>
        <taxon>Bacteria</taxon>
        <taxon>Pseudomonadati</taxon>
        <taxon>Pseudomonadota</taxon>
        <taxon>Gammaproteobacteria</taxon>
        <taxon>Lysobacterales</taxon>
        <taxon>Rhodanobacteraceae</taxon>
        <taxon>Luteibacter</taxon>
    </lineage>
</organism>
<keyword evidence="3" id="KW-1185">Reference proteome</keyword>
<gene>
    <name evidence="2" type="ORF">J2T07_000563</name>
</gene>
<feature type="transmembrane region" description="Helical" evidence="1">
    <location>
        <begin position="45"/>
        <end position="65"/>
    </location>
</feature>
<dbReference type="Pfam" id="PF06912">
    <property type="entry name" value="DUF1275"/>
    <property type="match status" value="1"/>
</dbReference>
<feature type="transmembrane region" description="Helical" evidence="1">
    <location>
        <begin position="191"/>
        <end position="207"/>
    </location>
</feature>
<dbReference type="EMBL" id="JAUSSK010000001">
    <property type="protein sequence ID" value="MDQ0008404.1"/>
    <property type="molecule type" value="Genomic_DNA"/>
</dbReference>
<keyword evidence="1" id="KW-0472">Membrane</keyword>
<evidence type="ECO:0000313" key="2">
    <source>
        <dbReference type="EMBL" id="MDQ0008404.1"/>
    </source>
</evidence>
<keyword evidence="1" id="KW-1133">Transmembrane helix</keyword>